<comment type="similarity">
    <text evidence="1">Belongs to the bacterial solute-binding protein 1 family.</text>
</comment>
<dbReference type="InterPro" id="IPR006059">
    <property type="entry name" value="SBP"/>
</dbReference>
<name>A0A1Y5RWQ8_9RHOB</name>
<dbReference type="OrthoDB" id="9811951at2"/>
<organism evidence="5 6">
    <name type="scientific">Aquimixticola soesokkakensis</name>
    <dbReference type="NCBI Taxonomy" id="1519096"/>
    <lineage>
        <taxon>Bacteria</taxon>
        <taxon>Pseudomonadati</taxon>
        <taxon>Pseudomonadota</taxon>
        <taxon>Alphaproteobacteria</taxon>
        <taxon>Rhodobacterales</taxon>
        <taxon>Paracoccaceae</taxon>
        <taxon>Aquimixticola</taxon>
    </lineage>
</organism>
<feature type="chain" id="PRO_5012915595" evidence="4">
    <location>
        <begin position="35"/>
        <end position="423"/>
    </location>
</feature>
<evidence type="ECO:0000313" key="5">
    <source>
        <dbReference type="EMBL" id="SLN27210.1"/>
    </source>
</evidence>
<dbReference type="PROSITE" id="PS01037">
    <property type="entry name" value="SBP_BACTERIAL_1"/>
    <property type="match status" value="1"/>
</dbReference>
<dbReference type="PANTHER" id="PTHR30061">
    <property type="entry name" value="MALTOSE-BINDING PERIPLASMIC PROTEIN"/>
    <property type="match status" value="1"/>
</dbReference>
<dbReference type="GO" id="GO:1901982">
    <property type="term" value="F:maltose binding"/>
    <property type="evidence" value="ECO:0007669"/>
    <property type="project" value="TreeGrafter"/>
</dbReference>
<proteinExistence type="inferred from homology"/>
<dbReference type="RefSeq" id="WP_085835574.1">
    <property type="nucleotide sequence ID" value="NZ_FWFS01000002.1"/>
</dbReference>
<dbReference type="AlphaFoldDB" id="A0A1Y5RWQ8"/>
<evidence type="ECO:0000256" key="1">
    <source>
        <dbReference type="ARBA" id="ARBA00008520"/>
    </source>
</evidence>
<dbReference type="Gene3D" id="3.40.190.10">
    <property type="entry name" value="Periplasmic binding protein-like II"/>
    <property type="match status" value="2"/>
</dbReference>
<evidence type="ECO:0000313" key="6">
    <source>
        <dbReference type="Proteomes" id="UP000193862"/>
    </source>
</evidence>
<feature type="signal peptide" evidence="4">
    <location>
        <begin position="1"/>
        <end position="34"/>
    </location>
</feature>
<dbReference type="GO" id="GO:0015768">
    <property type="term" value="P:maltose transport"/>
    <property type="evidence" value="ECO:0007669"/>
    <property type="project" value="TreeGrafter"/>
</dbReference>
<dbReference type="SUPFAM" id="SSF53850">
    <property type="entry name" value="Periplasmic binding protein-like II"/>
    <property type="match status" value="1"/>
</dbReference>
<evidence type="ECO:0000256" key="4">
    <source>
        <dbReference type="SAM" id="SignalP"/>
    </source>
</evidence>
<sequence>MTNSHRKTVLGRLLCAATLGAGALGALGTTGAMAQEIDIWTLNFSSEKANNALNAIAQEFEEANPGVDIIWTQRGVDELKTALRVSAGTDSGPDIFFSWAGLGLGGEYVAAGMSQPLDSYYDSYKWDDTLLPTAAAFASSYGDGHKHGVPFTFKGEAVYYNKALFEKAGITEEPTTYDALVAAAQALKDAGIPAFAFGGSVNWHVMRLMDVLLETECGAQTHDALVAMEANWSETPCATEAFAQMQMWGENYFLKPFMGIDQPQSFNLFVAGRAAMMLEGNWLVQQLNEVSDLDNYGLFAFPTGTDRLYGFAEYHYISAGADDPDMAAKFLDYFNSTDVQQRYLGAMTTNSVNADVVYENQLPLETEWNALFAQYDAMFVNGDQGFPASVTAEYFRVINQTATGDMTPQDAADALQSYIDNLG</sequence>
<dbReference type="GO" id="GO:0055085">
    <property type="term" value="P:transmembrane transport"/>
    <property type="evidence" value="ECO:0007669"/>
    <property type="project" value="InterPro"/>
</dbReference>
<dbReference type="GO" id="GO:0055052">
    <property type="term" value="C:ATP-binding cassette (ABC) transporter complex, substrate-binding subunit-containing"/>
    <property type="evidence" value="ECO:0007669"/>
    <property type="project" value="TreeGrafter"/>
</dbReference>
<dbReference type="EMBL" id="FWFS01000002">
    <property type="protein sequence ID" value="SLN27210.1"/>
    <property type="molecule type" value="Genomic_DNA"/>
</dbReference>
<dbReference type="Pfam" id="PF01547">
    <property type="entry name" value="SBP_bac_1"/>
    <property type="match status" value="1"/>
</dbReference>
<dbReference type="InterPro" id="IPR006061">
    <property type="entry name" value="SBP_1_CS"/>
</dbReference>
<keyword evidence="3 4" id="KW-0732">Signal</keyword>
<keyword evidence="2" id="KW-0813">Transport</keyword>
<dbReference type="GO" id="GO:0042956">
    <property type="term" value="P:maltodextrin transmembrane transport"/>
    <property type="evidence" value="ECO:0007669"/>
    <property type="project" value="TreeGrafter"/>
</dbReference>
<keyword evidence="6" id="KW-1185">Reference proteome</keyword>
<gene>
    <name evidence="5" type="primary">msmE</name>
    <name evidence="5" type="ORF">AQS8620_00831</name>
</gene>
<dbReference type="PANTHER" id="PTHR30061:SF50">
    <property type="entry name" value="MALTOSE_MALTODEXTRIN-BINDING PERIPLASMIC PROTEIN"/>
    <property type="match status" value="1"/>
</dbReference>
<evidence type="ECO:0000256" key="2">
    <source>
        <dbReference type="ARBA" id="ARBA00022448"/>
    </source>
</evidence>
<accession>A0A1Y5RWQ8</accession>
<protein>
    <submittedName>
        <fullName evidence="5">Multiple sugar-binding protein</fullName>
    </submittedName>
</protein>
<dbReference type="Proteomes" id="UP000193862">
    <property type="component" value="Unassembled WGS sequence"/>
</dbReference>
<reference evidence="5 6" key="1">
    <citation type="submission" date="2017-03" db="EMBL/GenBank/DDBJ databases">
        <authorList>
            <person name="Afonso C.L."/>
            <person name="Miller P.J."/>
            <person name="Scott M.A."/>
            <person name="Spackman E."/>
            <person name="Goraichik I."/>
            <person name="Dimitrov K.M."/>
            <person name="Suarez D.L."/>
            <person name="Swayne D.E."/>
        </authorList>
    </citation>
    <scope>NUCLEOTIDE SEQUENCE [LARGE SCALE GENOMIC DNA]</scope>
    <source>
        <strain evidence="5 6">CECT 8620</strain>
    </source>
</reference>
<evidence type="ECO:0000256" key="3">
    <source>
        <dbReference type="ARBA" id="ARBA00022729"/>
    </source>
</evidence>